<reference evidence="1" key="2">
    <citation type="journal article" date="2015" name="Data Brief">
        <title>Shoot transcriptome of the giant reed, Arundo donax.</title>
        <authorList>
            <person name="Barrero R.A."/>
            <person name="Guerrero F.D."/>
            <person name="Moolhuijzen P."/>
            <person name="Goolsby J.A."/>
            <person name="Tidwell J."/>
            <person name="Bellgard S.E."/>
            <person name="Bellgard M.I."/>
        </authorList>
    </citation>
    <scope>NUCLEOTIDE SEQUENCE</scope>
    <source>
        <tissue evidence="1">Shoot tissue taken approximately 20 cm above the soil surface</tissue>
    </source>
</reference>
<organism evidence="1">
    <name type="scientific">Arundo donax</name>
    <name type="common">Giant reed</name>
    <name type="synonym">Donax arundinaceus</name>
    <dbReference type="NCBI Taxonomy" id="35708"/>
    <lineage>
        <taxon>Eukaryota</taxon>
        <taxon>Viridiplantae</taxon>
        <taxon>Streptophyta</taxon>
        <taxon>Embryophyta</taxon>
        <taxon>Tracheophyta</taxon>
        <taxon>Spermatophyta</taxon>
        <taxon>Magnoliopsida</taxon>
        <taxon>Liliopsida</taxon>
        <taxon>Poales</taxon>
        <taxon>Poaceae</taxon>
        <taxon>PACMAD clade</taxon>
        <taxon>Arundinoideae</taxon>
        <taxon>Arundineae</taxon>
        <taxon>Arundo</taxon>
    </lineage>
</organism>
<dbReference type="EMBL" id="GBRH01169409">
    <property type="protein sequence ID" value="JAE28487.1"/>
    <property type="molecule type" value="Transcribed_RNA"/>
</dbReference>
<name>A0A0A9GVB7_ARUDO</name>
<protein>
    <submittedName>
        <fullName evidence="1">Uncharacterized protein</fullName>
    </submittedName>
</protein>
<reference evidence="1" key="1">
    <citation type="submission" date="2014-09" db="EMBL/GenBank/DDBJ databases">
        <authorList>
            <person name="Magalhaes I.L.F."/>
            <person name="Oliveira U."/>
            <person name="Santos F.R."/>
            <person name="Vidigal T.H.D.A."/>
            <person name="Brescovit A.D."/>
            <person name="Santos A.J."/>
        </authorList>
    </citation>
    <scope>NUCLEOTIDE SEQUENCE</scope>
    <source>
        <tissue evidence="1">Shoot tissue taken approximately 20 cm above the soil surface</tissue>
    </source>
</reference>
<accession>A0A0A9GVB7</accession>
<proteinExistence type="predicted"/>
<sequence length="11" mass="1247">MPRLGAWGRGF</sequence>
<evidence type="ECO:0000313" key="1">
    <source>
        <dbReference type="EMBL" id="JAE28487.1"/>
    </source>
</evidence>